<name>A0A6N6RK54_9FLAO</name>
<dbReference type="AlphaFoldDB" id="A0A6N6RK54"/>
<evidence type="ECO:0000256" key="1">
    <source>
        <dbReference type="SAM" id="SignalP"/>
    </source>
</evidence>
<dbReference type="EMBL" id="WBVO01000001">
    <property type="protein sequence ID" value="KAB2814295.1"/>
    <property type="molecule type" value="Genomic_DNA"/>
</dbReference>
<evidence type="ECO:0000313" key="3">
    <source>
        <dbReference type="Proteomes" id="UP000468650"/>
    </source>
</evidence>
<gene>
    <name evidence="2" type="ORF">F8C67_00765</name>
</gene>
<evidence type="ECO:0008006" key="4">
    <source>
        <dbReference type="Google" id="ProtNLM"/>
    </source>
</evidence>
<dbReference type="RefSeq" id="WP_151665876.1">
    <property type="nucleotide sequence ID" value="NZ_WBVO01000001.1"/>
</dbReference>
<accession>A0A6N6RK54</accession>
<evidence type="ECO:0000313" key="2">
    <source>
        <dbReference type="EMBL" id="KAB2814295.1"/>
    </source>
</evidence>
<organism evidence="2 3">
    <name type="scientific">Phaeocystidibacter luteus</name>
    <dbReference type="NCBI Taxonomy" id="911197"/>
    <lineage>
        <taxon>Bacteria</taxon>
        <taxon>Pseudomonadati</taxon>
        <taxon>Bacteroidota</taxon>
        <taxon>Flavobacteriia</taxon>
        <taxon>Flavobacteriales</taxon>
        <taxon>Phaeocystidibacteraceae</taxon>
        <taxon>Phaeocystidibacter</taxon>
    </lineage>
</organism>
<dbReference type="Proteomes" id="UP000468650">
    <property type="component" value="Unassembled WGS sequence"/>
</dbReference>
<reference evidence="2 3" key="1">
    <citation type="submission" date="2019-09" db="EMBL/GenBank/DDBJ databases">
        <title>Genomes of family Cryomorphaceae.</title>
        <authorList>
            <person name="Bowman J.P."/>
        </authorList>
    </citation>
    <scope>NUCLEOTIDE SEQUENCE [LARGE SCALE GENOMIC DNA]</scope>
    <source>
        <strain evidence="2 3">LMG 25704</strain>
    </source>
</reference>
<protein>
    <recommendedName>
        <fullName evidence="4">Outer membrane beta-barrel protein</fullName>
    </recommendedName>
</protein>
<keyword evidence="1" id="KW-0732">Signal</keyword>
<sequence>MLLKRIALLSFFLPLFTYAQNGRVSADLYGGVYMPFPGNIAADLDGETHRAKFGWPELDGNLYVRVLDAQSGDKSFIDIYGGGTYRNMFGLEELADGRDFEGDMSMRQFRVGAKFFDLVRVSYVYAGINAAGVSEGVFQTFTYGGPMVWQNGYDIGLEAKQGINSVGLYFQSSFNPPASTDERAVQWSIVDARIRSELLKGETASGFVQLNFGYDQMSYDNREASDNRNLDYTGFRVGAGIGVAF</sequence>
<proteinExistence type="predicted"/>
<comment type="caution">
    <text evidence="2">The sequence shown here is derived from an EMBL/GenBank/DDBJ whole genome shotgun (WGS) entry which is preliminary data.</text>
</comment>
<feature type="signal peptide" evidence="1">
    <location>
        <begin position="1"/>
        <end position="19"/>
    </location>
</feature>
<feature type="chain" id="PRO_5026978399" description="Outer membrane beta-barrel protein" evidence="1">
    <location>
        <begin position="20"/>
        <end position="245"/>
    </location>
</feature>
<keyword evidence="3" id="KW-1185">Reference proteome</keyword>
<dbReference type="OrthoDB" id="9825623at2"/>